<dbReference type="EMBL" id="VIBQ01000017">
    <property type="protein sequence ID" value="KAB8360723.1"/>
    <property type="molecule type" value="Genomic_DNA"/>
</dbReference>
<feature type="region of interest" description="Disordered" evidence="1">
    <location>
        <begin position="161"/>
        <end position="182"/>
    </location>
</feature>
<gene>
    <name evidence="2" type="ORF">FH972_024459</name>
</gene>
<protein>
    <submittedName>
        <fullName evidence="2">Uncharacterized protein</fullName>
    </submittedName>
</protein>
<feature type="compositionally biased region" description="Pro residues" evidence="1">
    <location>
        <begin position="213"/>
        <end position="227"/>
    </location>
</feature>
<feature type="region of interest" description="Disordered" evidence="1">
    <location>
        <begin position="207"/>
        <end position="227"/>
    </location>
</feature>
<organism evidence="2 3">
    <name type="scientific">Carpinus fangiana</name>
    <dbReference type="NCBI Taxonomy" id="176857"/>
    <lineage>
        <taxon>Eukaryota</taxon>
        <taxon>Viridiplantae</taxon>
        <taxon>Streptophyta</taxon>
        <taxon>Embryophyta</taxon>
        <taxon>Tracheophyta</taxon>
        <taxon>Spermatophyta</taxon>
        <taxon>Magnoliopsida</taxon>
        <taxon>eudicotyledons</taxon>
        <taxon>Gunneridae</taxon>
        <taxon>Pentapetalae</taxon>
        <taxon>rosids</taxon>
        <taxon>fabids</taxon>
        <taxon>Fagales</taxon>
        <taxon>Betulaceae</taxon>
        <taxon>Carpinus</taxon>
    </lineage>
</organism>
<comment type="caution">
    <text evidence="2">The sequence shown here is derived from an EMBL/GenBank/DDBJ whole genome shotgun (WGS) entry which is preliminary data.</text>
</comment>
<keyword evidence="3" id="KW-1185">Reference proteome</keyword>
<proteinExistence type="predicted"/>
<reference evidence="2 3" key="1">
    <citation type="submission" date="2019-06" db="EMBL/GenBank/DDBJ databases">
        <title>A chromosomal-level reference genome of Carpinus fangiana (Coryloideae, Betulaceae).</title>
        <authorList>
            <person name="Yang X."/>
            <person name="Wang Z."/>
            <person name="Zhang L."/>
            <person name="Hao G."/>
            <person name="Liu J."/>
            <person name="Yang Y."/>
        </authorList>
    </citation>
    <scope>NUCLEOTIDE SEQUENCE [LARGE SCALE GENOMIC DNA]</scope>
    <source>
        <strain evidence="2">Cfa_2016G</strain>
        <tissue evidence="2">Leaf</tissue>
    </source>
</reference>
<evidence type="ECO:0000313" key="3">
    <source>
        <dbReference type="Proteomes" id="UP000327013"/>
    </source>
</evidence>
<name>A0A5N6KYT7_9ROSI</name>
<dbReference type="AlphaFoldDB" id="A0A5N6KYT7"/>
<feature type="compositionally biased region" description="Polar residues" evidence="1">
    <location>
        <begin position="169"/>
        <end position="182"/>
    </location>
</feature>
<dbReference type="Proteomes" id="UP000327013">
    <property type="component" value="Unassembled WGS sequence"/>
</dbReference>
<evidence type="ECO:0000256" key="1">
    <source>
        <dbReference type="SAM" id="MobiDB-lite"/>
    </source>
</evidence>
<sequence>MATNGYFERLASTVAPVLTAGNRRHNSATRDPRSTPGCGKLAPSSAALVLVWAEVPGARVRVGEKPDIEGLGAFVLPLTASTLARGKIAARCWSHCRSLSLAIAWASMRRTVRQEAVCLSDMALLIMSSVLALFPTKESRLTLASPDSFLVPLNLLPEAATPDSPLSLPRSTPHPTNIESQQESNCLLGMNSTLLQARKMAVYEHVNYSRDPTAPPKPPPPSPAGDD</sequence>
<evidence type="ECO:0000313" key="2">
    <source>
        <dbReference type="EMBL" id="KAB8360723.1"/>
    </source>
</evidence>
<accession>A0A5N6KYT7</accession>